<proteinExistence type="predicted"/>
<accession>W8KU68</accession>
<evidence type="ECO:0000313" key="1">
    <source>
        <dbReference type="EMBL" id="AHK80567.1"/>
    </source>
</evidence>
<dbReference type="OrthoDB" id="5782846at2"/>
<dbReference type="EMBL" id="CP007268">
    <property type="protein sequence ID" value="AHK80567.1"/>
    <property type="molecule type" value="Genomic_DNA"/>
</dbReference>
<sequence length="128" mass="14608">MADIRRGKAFKRKGRRHILIDTETKLLNYMSRYLAIMKDMQTHGYREDADPHELGIAVSAAGELLKISSGKHRLAMAQVLGLTSVPVRVHHISREWWRMQTSNAREPVEKALVRVLRHLGKDNLEASA</sequence>
<reference evidence="2" key="2">
    <citation type="submission" date="2014-02" db="EMBL/GenBank/DDBJ databases">
        <title>Draft Genome Sequence of extremely halophilic bacteria Halorhodospira halochloris.</title>
        <authorList>
            <person name="Singh K.S."/>
        </authorList>
    </citation>
    <scope>NUCLEOTIDE SEQUENCE [LARGE SCALE GENOMIC DNA]</scope>
    <source>
        <strain evidence="2">A</strain>
    </source>
</reference>
<organism evidence="1 2">
    <name type="scientific">Ectothiorhodospira haloalkaliphila</name>
    <dbReference type="NCBI Taxonomy" id="421628"/>
    <lineage>
        <taxon>Bacteria</taxon>
        <taxon>Pseudomonadati</taxon>
        <taxon>Pseudomonadota</taxon>
        <taxon>Gammaproteobacteria</taxon>
        <taxon>Chromatiales</taxon>
        <taxon>Ectothiorhodospiraceae</taxon>
        <taxon>Ectothiorhodospira</taxon>
    </lineage>
</organism>
<protein>
    <recommendedName>
        <fullName evidence="3">ParB/Sulfiredoxin domain-containing protein</fullName>
    </recommendedName>
</protein>
<evidence type="ECO:0000313" key="2">
    <source>
        <dbReference type="Proteomes" id="UP000019442"/>
    </source>
</evidence>
<dbReference type="RefSeq" id="WP_025280441.1">
    <property type="nucleotide sequence ID" value="NZ_CP007268.1"/>
</dbReference>
<keyword evidence="2" id="KW-1185">Reference proteome</keyword>
<dbReference type="AlphaFoldDB" id="W8KU68"/>
<gene>
    <name evidence="1" type="ORF">M911_01670</name>
</gene>
<dbReference type="KEGG" id="hhc:M911_01670"/>
<reference evidence="1 2" key="1">
    <citation type="journal article" date="2014" name="J Genomics">
        <title>Draft Genome Sequence of the Extremely Halophilic Phototrophic Purple Sulfur Bacterium Halorhodospira halochloris.</title>
        <authorList>
            <person name="Singh K.S."/>
            <person name="Kirksey J."/>
            <person name="Hoff W.D."/>
            <person name="Deole R."/>
        </authorList>
    </citation>
    <scope>NUCLEOTIDE SEQUENCE [LARGE SCALE GENOMIC DNA]</scope>
    <source>
        <strain evidence="1 2">A</strain>
    </source>
</reference>
<dbReference type="Proteomes" id="UP000019442">
    <property type="component" value="Chromosome"/>
</dbReference>
<dbReference type="SUPFAM" id="SSF110849">
    <property type="entry name" value="ParB/Sulfiredoxin"/>
    <property type="match status" value="1"/>
</dbReference>
<dbReference type="HOGENOM" id="CLU_1956533_0_0_6"/>
<name>W8KU68_9GAMM</name>
<evidence type="ECO:0008006" key="3">
    <source>
        <dbReference type="Google" id="ProtNLM"/>
    </source>
</evidence>
<dbReference type="InterPro" id="IPR036086">
    <property type="entry name" value="ParB/Sulfiredoxin_sf"/>
</dbReference>